<dbReference type="GO" id="GO:0016020">
    <property type="term" value="C:membrane"/>
    <property type="evidence" value="ECO:0007669"/>
    <property type="project" value="UniProtKB-SubCell"/>
</dbReference>
<feature type="transmembrane region" description="Helical" evidence="6">
    <location>
        <begin position="43"/>
        <end position="63"/>
    </location>
</feature>
<evidence type="ECO:0000313" key="9">
    <source>
        <dbReference type="EMBL" id="VFR35856.1"/>
    </source>
</evidence>
<reference evidence="9" key="1">
    <citation type="submission" date="2019-03" db="EMBL/GenBank/DDBJ databases">
        <authorList>
            <person name="Danneels B."/>
        </authorList>
    </citation>
    <scope>NUCLEOTIDE SEQUENCE</scope>
</reference>
<dbReference type="Pfam" id="PF00324">
    <property type="entry name" value="AA_permease"/>
    <property type="match status" value="1"/>
</dbReference>
<dbReference type="EMBL" id="CAADIB010000002">
    <property type="protein sequence ID" value="VFR18120.1"/>
    <property type="molecule type" value="Genomic_DNA"/>
</dbReference>
<dbReference type="GO" id="GO:0006865">
    <property type="term" value="P:amino acid transport"/>
    <property type="evidence" value="ECO:0007669"/>
    <property type="project" value="InterPro"/>
</dbReference>
<feature type="transmembrane region" description="Helical" evidence="6">
    <location>
        <begin position="128"/>
        <end position="146"/>
    </location>
</feature>
<accession>A0A484QDL6</accession>
<feature type="transmembrane region" description="Helical" evidence="6">
    <location>
        <begin position="428"/>
        <end position="446"/>
    </location>
</feature>
<dbReference type="AlphaFoldDB" id="A0A484QDL6"/>
<dbReference type="PANTHER" id="PTHR43495:SF3">
    <property type="entry name" value="PHENYLALANINE-SPECIFIC PERMEASE"/>
    <property type="match status" value="1"/>
</dbReference>
<evidence type="ECO:0000256" key="2">
    <source>
        <dbReference type="ARBA" id="ARBA00022448"/>
    </source>
</evidence>
<evidence type="ECO:0000256" key="1">
    <source>
        <dbReference type="ARBA" id="ARBA00004141"/>
    </source>
</evidence>
<evidence type="ECO:0000256" key="4">
    <source>
        <dbReference type="ARBA" id="ARBA00022989"/>
    </source>
</evidence>
<protein>
    <submittedName>
        <fullName evidence="9">Aromatic amino acid transport protein AroP</fullName>
    </submittedName>
</protein>
<keyword evidence="3 6" id="KW-0812">Transmembrane</keyword>
<sequence length="459" mass="49830">MESPSSHVPPLNRGLKNRHIQLIAVGGAVGTGLFLGVSHTIQLAGPSILLGYALGGMIAFFIMRQLGEMVVEEPVAGTFSHFAYRYWSGFAGFMSGWNYWALYVLVGMAELTAIGVYMQYWWPALPTWTSAALFFMLVNAINLAHVRLYGELEFWFSLVKVGAILGMIGFGAWLLASGTGGPQASMANLWQHGGFFPNGVSGLVMAMAIIMFSFGGLELIGITAAEADQPEKSIPRATNQVIVRILVFYVGALLVLLALYPWQKVVTGGSPFVLIFHELNSNAVATALNVVILTAALSVYNSCVYSNSRMLYGLARQGNAPRSLLWVNTRGVPLRALGLSSLATGTCVLLNYLMPEGALGLLMALVVSALVLNWFIISLTHLRFRAAKRKEGTTTRFPSWGYPLTNYLCLVFLAGILVIMLFTPGVRVSVLLIPPWILLLALAYRYKTRKAAANVPASP</sequence>
<dbReference type="FunFam" id="1.20.1740.10:FF:000001">
    <property type="entry name" value="Amino acid permease"/>
    <property type="match status" value="1"/>
</dbReference>
<proteinExistence type="predicted"/>
<gene>
    <name evidence="9" type="ORF">ANDO1_2533</name>
    <name evidence="8" type="ORF">ANDO2_2438</name>
</gene>
<organism evidence="9">
    <name type="scientific">plant metagenome</name>
    <dbReference type="NCBI Taxonomy" id="1297885"/>
    <lineage>
        <taxon>unclassified sequences</taxon>
        <taxon>metagenomes</taxon>
        <taxon>organismal metagenomes</taxon>
    </lineage>
</organism>
<name>A0A484QDL6_9ZZZZ</name>
<evidence type="ECO:0000256" key="3">
    <source>
        <dbReference type="ARBA" id="ARBA00022692"/>
    </source>
</evidence>
<keyword evidence="4 6" id="KW-1133">Transmembrane helix</keyword>
<dbReference type="EMBL" id="CAADHZ010000026">
    <property type="protein sequence ID" value="VFR35856.1"/>
    <property type="molecule type" value="Genomic_DNA"/>
</dbReference>
<evidence type="ECO:0000259" key="7">
    <source>
        <dbReference type="Pfam" id="PF00324"/>
    </source>
</evidence>
<feature type="transmembrane region" description="Helical" evidence="6">
    <location>
        <begin position="332"/>
        <end position="353"/>
    </location>
</feature>
<feature type="transmembrane region" description="Helical" evidence="6">
    <location>
        <begin position="400"/>
        <end position="422"/>
    </location>
</feature>
<dbReference type="PANTHER" id="PTHR43495">
    <property type="entry name" value="GABA PERMEASE"/>
    <property type="match status" value="1"/>
</dbReference>
<evidence type="ECO:0000256" key="5">
    <source>
        <dbReference type="ARBA" id="ARBA00023136"/>
    </source>
</evidence>
<dbReference type="InterPro" id="IPR004840">
    <property type="entry name" value="Amino_acid_permease_CS"/>
</dbReference>
<feature type="transmembrane region" description="Helical" evidence="6">
    <location>
        <begin position="359"/>
        <end position="379"/>
    </location>
</feature>
<comment type="subcellular location">
    <subcellularLocation>
        <location evidence="1">Membrane</location>
        <topology evidence="1">Multi-pass membrane protein</topology>
    </subcellularLocation>
</comment>
<keyword evidence="5 6" id="KW-0472">Membrane</keyword>
<feature type="transmembrane region" description="Helical" evidence="6">
    <location>
        <begin position="241"/>
        <end position="262"/>
    </location>
</feature>
<dbReference type="PIRSF" id="PIRSF006060">
    <property type="entry name" value="AA_transporter"/>
    <property type="match status" value="1"/>
</dbReference>
<evidence type="ECO:0000313" key="8">
    <source>
        <dbReference type="EMBL" id="VFR18120.1"/>
    </source>
</evidence>
<feature type="domain" description="Amino acid permease/ SLC12A" evidence="7">
    <location>
        <begin position="19"/>
        <end position="453"/>
    </location>
</feature>
<feature type="transmembrane region" description="Helical" evidence="6">
    <location>
        <begin position="158"/>
        <end position="176"/>
    </location>
</feature>
<keyword evidence="2" id="KW-0813">Transport</keyword>
<dbReference type="GO" id="GO:0055085">
    <property type="term" value="P:transmembrane transport"/>
    <property type="evidence" value="ECO:0007669"/>
    <property type="project" value="InterPro"/>
</dbReference>
<dbReference type="Gene3D" id="1.20.1740.10">
    <property type="entry name" value="Amino acid/polyamine transporter I"/>
    <property type="match status" value="1"/>
</dbReference>
<feature type="transmembrane region" description="Helical" evidence="6">
    <location>
        <begin position="196"/>
        <end position="220"/>
    </location>
</feature>
<evidence type="ECO:0000256" key="6">
    <source>
        <dbReference type="SAM" id="Phobius"/>
    </source>
</evidence>
<dbReference type="InterPro" id="IPR004841">
    <property type="entry name" value="AA-permease/SLC12A_dom"/>
</dbReference>
<dbReference type="PROSITE" id="PS00218">
    <property type="entry name" value="AMINO_ACID_PERMEASE_1"/>
    <property type="match status" value="1"/>
</dbReference>
<feature type="transmembrane region" description="Helical" evidence="6">
    <location>
        <begin position="282"/>
        <end position="300"/>
    </location>
</feature>